<dbReference type="InterPro" id="IPR051159">
    <property type="entry name" value="Hexapeptide_acetyltransf"/>
</dbReference>
<name>A0AA44WS94_VERDA</name>
<dbReference type="Proteomes" id="UP000236305">
    <property type="component" value="Unassembled WGS sequence"/>
</dbReference>
<organism evidence="1 2">
    <name type="scientific">Verticillium dahliae</name>
    <name type="common">Verticillium wilt</name>
    <dbReference type="NCBI Taxonomy" id="27337"/>
    <lineage>
        <taxon>Eukaryota</taxon>
        <taxon>Fungi</taxon>
        <taxon>Dikarya</taxon>
        <taxon>Ascomycota</taxon>
        <taxon>Pezizomycotina</taxon>
        <taxon>Sordariomycetes</taxon>
        <taxon>Hypocreomycetidae</taxon>
        <taxon>Glomerellales</taxon>
        <taxon>Plectosphaerellaceae</taxon>
        <taxon>Verticillium</taxon>
    </lineage>
</organism>
<reference evidence="1 2" key="1">
    <citation type="submission" date="2017-12" db="EMBL/GenBank/DDBJ databases">
        <title>Comparative genomics yields insights into virulence evolution of Verticillium dahliae.</title>
        <authorList>
            <person name="Fan R."/>
            <person name="Armitage A.D."/>
            <person name="Cascant-Lopez E."/>
            <person name="Sobczyk M."/>
            <person name="Cockerton H.M."/>
            <person name="Harrison R.J."/>
        </authorList>
    </citation>
    <scope>NUCLEOTIDE SEQUENCE [LARGE SCALE GENOMIC DNA]</scope>
    <source>
        <strain evidence="1 2">12008</strain>
    </source>
</reference>
<proteinExistence type="predicted"/>
<dbReference type="PANTHER" id="PTHR23416">
    <property type="entry name" value="SIALIC ACID SYNTHASE-RELATED"/>
    <property type="match status" value="1"/>
</dbReference>
<evidence type="ECO:0000313" key="2">
    <source>
        <dbReference type="Proteomes" id="UP000236305"/>
    </source>
</evidence>
<dbReference type="EMBL" id="MPSH01000001">
    <property type="protein sequence ID" value="PNH36633.1"/>
    <property type="molecule type" value="Genomic_DNA"/>
</dbReference>
<dbReference type="SUPFAM" id="SSF51161">
    <property type="entry name" value="Trimeric LpxA-like enzymes"/>
    <property type="match status" value="1"/>
</dbReference>
<sequence>MAFHSAFTYRTSLPSQNARRHPDVLQSSTIQQPLTYPDSWPSERDLREMGIEDINANWIGHDFSLPAASLPYAEEYVYDEGEQKLVDDRLRCTRDCRDFNAVMECVSGVVPTALVQLIHQFLFDQIIYRSSEGASNTTTVEAPFHCSYGYNITIGENVTIGQRCYFDDGARVTIGANSIIARGVQIITTDDPG</sequence>
<dbReference type="Gene3D" id="2.160.10.10">
    <property type="entry name" value="Hexapeptide repeat proteins"/>
    <property type="match status" value="1"/>
</dbReference>
<comment type="caution">
    <text evidence="1">The sequence shown here is derived from an EMBL/GenBank/DDBJ whole genome shotgun (WGS) entry which is preliminary data.</text>
</comment>
<dbReference type="InterPro" id="IPR011004">
    <property type="entry name" value="Trimer_LpxA-like_sf"/>
</dbReference>
<protein>
    <recommendedName>
        <fullName evidence="3">Mannose-1-phosphate guanylyltransferase</fullName>
    </recommendedName>
</protein>
<evidence type="ECO:0008006" key="3">
    <source>
        <dbReference type="Google" id="ProtNLM"/>
    </source>
</evidence>
<accession>A0AA44WS94</accession>
<dbReference type="AlphaFoldDB" id="A0AA44WS94"/>
<evidence type="ECO:0000313" key="1">
    <source>
        <dbReference type="EMBL" id="PNH36633.1"/>
    </source>
</evidence>
<gene>
    <name evidence="1" type="ORF">BJF96_g582</name>
</gene>